<dbReference type="GO" id="GO:0003677">
    <property type="term" value="F:DNA binding"/>
    <property type="evidence" value="ECO:0007669"/>
    <property type="project" value="UniProtKB-KW"/>
</dbReference>
<keyword evidence="8 9" id="KW-0804">Transcription</keyword>
<dbReference type="PROSITE" id="PS50044">
    <property type="entry name" value="SIGMA54_3"/>
    <property type="match status" value="1"/>
</dbReference>
<feature type="compositionally biased region" description="Basic and acidic residues" evidence="10">
    <location>
        <begin position="46"/>
        <end position="67"/>
    </location>
</feature>
<evidence type="ECO:0000259" key="12">
    <source>
        <dbReference type="Pfam" id="PF04963"/>
    </source>
</evidence>
<evidence type="ECO:0000256" key="5">
    <source>
        <dbReference type="ARBA" id="ARBA00023015"/>
    </source>
</evidence>
<accession>A0A178MM47</accession>
<feature type="domain" description="RNA polymerase sigma factor 54 core-binding" evidence="12">
    <location>
        <begin position="138"/>
        <end position="325"/>
    </location>
</feature>
<organism evidence="13 14">
    <name type="scientific">Paramagnetospirillum marisnigri</name>
    <dbReference type="NCBI Taxonomy" id="1285242"/>
    <lineage>
        <taxon>Bacteria</taxon>
        <taxon>Pseudomonadati</taxon>
        <taxon>Pseudomonadota</taxon>
        <taxon>Alphaproteobacteria</taxon>
        <taxon>Rhodospirillales</taxon>
        <taxon>Magnetospirillaceae</taxon>
        <taxon>Paramagnetospirillum</taxon>
    </lineage>
</organism>
<keyword evidence="14" id="KW-1185">Reference proteome</keyword>
<feature type="compositionally biased region" description="Polar residues" evidence="10">
    <location>
        <begin position="102"/>
        <end position="111"/>
    </location>
</feature>
<dbReference type="GO" id="GO:0001216">
    <property type="term" value="F:DNA-binding transcription activator activity"/>
    <property type="evidence" value="ECO:0007669"/>
    <property type="project" value="InterPro"/>
</dbReference>
<dbReference type="PANTHER" id="PTHR32248:SF4">
    <property type="entry name" value="RNA POLYMERASE SIGMA-54 FACTOR"/>
    <property type="match status" value="1"/>
</dbReference>
<dbReference type="PRINTS" id="PR00045">
    <property type="entry name" value="SIGMA54FCT"/>
</dbReference>
<keyword evidence="6 9" id="KW-0731">Sigma factor</keyword>
<comment type="caution">
    <text evidence="13">The sequence shown here is derived from an EMBL/GenBank/DDBJ whole genome shotgun (WGS) entry which is preliminary data.</text>
</comment>
<dbReference type="AlphaFoldDB" id="A0A178MM47"/>
<name>A0A178MM47_9PROT</name>
<feature type="domain" description="RNA polymerase sigma factor 54 DNA-binding" evidence="11">
    <location>
        <begin position="340"/>
        <end position="498"/>
    </location>
</feature>
<dbReference type="PROSITE" id="PS00718">
    <property type="entry name" value="SIGMA54_2"/>
    <property type="match status" value="1"/>
</dbReference>
<keyword evidence="3 9" id="KW-0808">Transferase</keyword>
<dbReference type="GO" id="GO:0000428">
    <property type="term" value="C:DNA-directed RNA polymerase complex"/>
    <property type="evidence" value="ECO:0007669"/>
    <property type="project" value="UniProtKB-KW"/>
</dbReference>
<dbReference type="NCBIfam" id="NF004596">
    <property type="entry name" value="PRK05932.1-3"/>
    <property type="match status" value="1"/>
</dbReference>
<evidence type="ECO:0000313" key="13">
    <source>
        <dbReference type="EMBL" id="OAN49155.1"/>
    </source>
</evidence>
<protein>
    <recommendedName>
        <fullName evidence="9">RNA polymerase sigma-54 factor</fullName>
    </recommendedName>
</protein>
<evidence type="ECO:0000256" key="3">
    <source>
        <dbReference type="ARBA" id="ARBA00022679"/>
    </source>
</evidence>
<dbReference type="InterPro" id="IPR007634">
    <property type="entry name" value="RNA_pol_sigma_54_DNA-bd"/>
</dbReference>
<dbReference type="InterPro" id="IPR007046">
    <property type="entry name" value="RNA_pol_sigma_54_core-bd"/>
</dbReference>
<dbReference type="InterPro" id="IPR038709">
    <property type="entry name" value="RpoN_core-bd_sf"/>
</dbReference>
<dbReference type="RefSeq" id="WP_068493511.1">
    <property type="nucleotide sequence ID" value="NZ_LWQT01000066.1"/>
</dbReference>
<dbReference type="EMBL" id="LWQT01000066">
    <property type="protein sequence ID" value="OAN49155.1"/>
    <property type="molecule type" value="Genomic_DNA"/>
</dbReference>
<dbReference type="OrthoDB" id="9814402at2"/>
<feature type="region of interest" description="Disordered" evidence="10">
    <location>
        <begin position="46"/>
        <end position="137"/>
    </location>
</feature>
<keyword evidence="7 9" id="KW-0238">DNA-binding</keyword>
<comment type="similarity">
    <text evidence="1 9">Belongs to the sigma-54 factor family.</text>
</comment>
<dbReference type="Proteomes" id="UP000078428">
    <property type="component" value="Unassembled WGS sequence"/>
</dbReference>
<dbReference type="GO" id="GO:0016987">
    <property type="term" value="F:sigma factor activity"/>
    <property type="evidence" value="ECO:0007669"/>
    <property type="project" value="UniProtKB-KW"/>
</dbReference>
<dbReference type="NCBIfam" id="NF009118">
    <property type="entry name" value="PRK12469.1"/>
    <property type="match status" value="1"/>
</dbReference>
<dbReference type="STRING" id="1285242.A6A04_03295"/>
<dbReference type="NCBIfam" id="TIGR02395">
    <property type="entry name" value="rpoN_sigma"/>
    <property type="match status" value="1"/>
</dbReference>
<evidence type="ECO:0000256" key="1">
    <source>
        <dbReference type="ARBA" id="ARBA00008798"/>
    </source>
</evidence>
<evidence type="ECO:0000256" key="8">
    <source>
        <dbReference type="ARBA" id="ARBA00023163"/>
    </source>
</evidence>
<dbReference type="PIRSF" id="PIRSF000774">
    <property type="entry name" value="RpoN"/>
    <property type="match status" value="1"/>
</dbReference>
<keyword evidence="5 9" id="KW-0805">Transcription regulation</keyword>
<dbReference type="GO" id="GO:0006352">
    <property type="term" value="P:DNA-templated transcription initiation"/>
    <property type="evidence" value="ECO:0007669"/>
    <property type="project" value="InterPro"/>
</dbReference>
<sequence length="504" mass="55828">MVLAPRLDIRQTQSLVMTPQLQQAIKLLQLSNIELSAFIEQEMERNPLLEREDTERGLERTEPKADANDLPLLDSVPAAEAPLLDNMTSTSASEGLDVDYDNTFNNDSPSDGTDGEAFGQWSSRNGGSHSFEDGESSLEATVAGEISLRDHLVAQLNMDVPDPGDRIIGLHLISMLDEAGYLIGDLAELAARLGCPPKRVERVLKRVQGFDPVGVFARTLKECLGLQLAERNRLDPAMQALLDNLELLAKRDLAGLMRICGVDAEDMSEMIGEIKALDPKPALRFDHVVAQPITPDVLMRRAQDGGWLVELNSDTLPRVLVNTRYYSKIAGAARSKDDKTYISERYQSANWLVKSLHQRATTILKVATELVRQQDAFFRHGVQHLRPLVLRDIATAISMHESTVSRVTSNKYIATPRGIYELKYFFTQSINSADGGDAHSAEAVRHRIKALIDAEGKQVLSDDQIVVALKADGIDIARRTVAKYREAMNIASSVQRRREKSLGL</sequence>
<dbReference type="Pfam" id="PF04963">
    <property type="entry name" value="Sigma54_CBD"/>
    <property type="match status" value="1"/>
</dbReference>
<evidence type="ECO:0000259" key="11">
    <source>
        <dbReference type="Pfam" id="PF04552"/>
    </source>
</evidence>
<reference evidence="13 14" key="1">
    <citation type="submission" date="2016-04" db="EMBL/GenBank/DDBJ databases">
        <title>Draft genome sequence of freshwater magnetotactic bacteria Magnetospirillum marisnigri SP-1 and Magnetospirillum moscoviense BB-1.</title>
        <authorList>
            <person name="Koziaeva V."/>
            <person name="Dziuba M.V."/>
            <person name="Ivanov T.M."/>
            <person name="Kuznetsov B."/>
            <person name="Grouzdev D.S."/>
        </authorList>
    </citation>
    <scope>NUCLEOTIDE SEQUENCE [LARGE SCALE GENOMIC DNA]</scope>
    <source>
        <strain evidence="13 14">SP-1</strain>
    </source>
</reference>
<evidence type="ECO:0000256" key="6">
    <source>
        <dbReference type="ARBA" id="ARBA00023082"/>
    </source>
</evidence>
<dbReference type="Gene3D" id="1.10.10.1330">
    <property type="entry name" value="RNA polymerase sigma-54 factor, core-binding domain"/>
    <property type="match status" value="1"/>
</dbReference>
<dbReference type="Pfam" id="PF04552">
    <property type="entry name" value="Sigma54_DBD"/>
    <property type="match status" value="1"/>
</dbReference>
<gene>
    <name evidence="13" type="ORF">A6A04_03295</name>
</gene>
<dbReference type="GO" id="GO:0016779">
    <property type="term" value="F:nucleotidyltransferase activity"/>
    <property type="evidence" value="ECO:0007669"/>
    <property type="project" value="UniProtKB-KW"/>
</dbReference>
<keyword evidence="2 9" id="KW-0240">DNA-directed RNA polymerase</keyword>
<dbReference type="PROSITE" id="PS00717">
    <property type="entry name" value="SIGMA54_1"/>
    <property type="match status" value="1"/>
</dbReference>
<comment type="function">
    <text evidence="9">Sigma factors are initiation factors that promote the attachment of RNA polymerase to specific initiation sites and are then released.</text>
</comment>
<evidence type="ECO:0000256" key="7">
    <source>
        <dbReference type="ARBA" id="ARBA00023125"/>
    </source>
</evidence>
<evidence type="ECO:0000313" key="14">
    <source>
        <dbReference type="Proteomes" id="UP000078428"/>
    </source>
</evidence>
<evidence type="ECO:0000256" key="9">
    <source>
        <dbReference type="PIRNR" id="PIRNR000774"/>
    </source>
</evidence>
<dbReference type="Gene3D" id="1.10.10.60">
    <property type="entry name" value="Homeodomain-like"/>
    <property type="match status" value="1"/>
</dbReference>
<keyword evidence="4 9" id="KW-0548">Nucleotidyltransferase</keyword>
<dbReference type="InterPro" id="IPR000394">
    <property type="entry name" value="RNA_pol_sigma_54"/>
</dbReference>
<proteinExistence type="inferred from homology"/>
<evidence type="ECO:0000256" key="2">
    <source>
        <dbReference type="ARBA" id="ARBA00022478"/>
    </source>
</evidence>
<evidence type="ECO:0000256" key="4">
    <source>
        <dbReference type="ARBA" id="ARBA00022695"/>
    </source>
</evidence>
<dbReference type="Pfam" id="PF00309">
    <property type="entry name" value="Sigma54_AID"/>
    <property type="match status" value="1"/>
</dbReference>
<evidence type="ECO:0000256" key="10">
    <source>
        <dbReference type="SAM" id="MobiDB-lite"/>
    </source>
</evidence>
<dbReference type="PANTHER" id="PTHR32248">
    <property type="entry name" value="RNA POLYMERASE SIGMA-54 FACTOR"/>
    <property type="match status" value="1"/>
</dbReference>